<accession>A0ABV6TY14</accession>
<dbReference type="RefSeq" id="WP_394324487.1">
    <property type="nucleotide sequence ID" value="NZ_JBHMQV010000011.1"/>
</dbReference>
<keyword evidence="3" id="KW-1185">Reference proteome</keyword>
<organism evidence="2 3">
    <name type="scientific">Streptomyces noboritoensis</name>
    <dbReference type="NCBI Taxonomy" id="67337"/>
    <lineage>
        <taxon>Bacteria</taxon>
        <taxon>Bacillati</taxon>
        <taxon>Actinomycetota</taxon>
        <taxon>Actinomycetes</taxon>
        <taxon>Kitasatosporales</taxon>
        <taxon>Streptomycetaceae</taxon>
        <taxon>Streptomyces</taxon>
    </lineage>
</organism>
<gene>
    <name evidence="2" type="ORF">ACFH04_42085</name>
</gene>
<name>A0ABV6TY14_9ACTN</name>
<dbReference type="Proteomes" id="UP001589887">
    <property type="component" value="Unassembled WGS sequence"/>
</dbReference>
<evidence type="ECO:0000313" key="3">
    <source>
        <dbReference type="Proteomes" id="UP001589887"/>
    </source>
</evidence>
<reference evidence="2 3" key="1">
    <citation type="submission" date="2024-09" db="EMBL/GenBank/DDBJ databases">
        <authorList>
            <person name="Sun Q."/>
            <person name="Mori K."/>
        </authorList>
    </citation>
    <scope>NUCLEOTIDE SEQUENCE [LARGE SCALE GENOMIC DNA]</scope>
    <source>
        <strain evidence="2 3">JCM 4557</strain>
    </source>
</reference>
<feature type="region of interest" description="Disordered" evidence="1">
    <location>
        <begin position="56"/>
        <end position="118"/>
    </location>
</feature>
<dbReference type="EMBL" id="JBHMQV010000011">
    <property type="protein sequence ID" value="MFC0850253.1"/>
    <property type="molecule type" value="Genomic_DNA"/>
</dbReference>
<evidence type="ECO:0000313" key="2">
    <source>
        <dbReference type="EMBL" id="MFC0850253.1"/>
    </source>
</evidence>
<proteinExistence type="predicted"/>
<feature type="compositionally biased region" description="Low complexity" evidence="1">
    <location>
        <begin position="108"/>
        <end position="118"/>
    </location>
</feature>
<comment type="caution">
    <text evidence="2">The sequence shown here is derived from an EMBL/GenBank/DDBJ whole genome shotgun (WGS) entry which is preliminary data.</text>
</comment>
<protein>
    <submittedName>
        <fullName evidence="2">Uncharacterized protein</fullName>
    </submittedName>
</protein>
<sequence length="118" mass="11996">MVPLVRLAHPARAFANALPDQNAKRIGTPSASPPHRLAGHLVACSTVLAVLPAAPALADSGDTPPAPGATSHLDAVEQALRQVSPAWRAPSGSAPRATGSTPRPPTPRTGCSRPRLLG</sequence>
<evidence type="ECO:0000256" key="1">
    <source>
        <dbReference type="SAM" id="MobiDB-lite"/>
    </source>
</evidence>